<gene>
    <name evidence="1" type="ORF">SPELUC_LOCUS13949</name>
</gene>
<organism evidence="1 2">
    <name type="scientific">Cetraspora pellucida</name>
    <dbReference type="NCBI Taxonomy" id="1433469"/>
    <lineage>
        <taxon>Eukaryota</taxon>
        <taxon>Fungi</taxon>
        <taxon>Fungi incertae sedis</taxon>
        <taxon>Mucoromycota</taxon>
        <taxon>Glomeromycotina</taxon>
        <taxon>Glomeromycetes</taxon>
        <taxon>Diversisporales</taxon>
        <taxon>Gigasporaceae</taxon>
        <taxon>Cetraspora</taxon>
    </lineage>
</organism>
<keyword evidence="2" id="KW-1185">Reference proteome</keyword>
<sequence>YKCGNSLATIAKNIKCSKTIVYNTLKRYAQTGSTMPRKCPGPKAIFNESALEELKKMIIQDTKHHRLSLKEIQDLWKKEKNQKVSIFTIRYTLKKCVWHTPAEEFDESCLVSTVGYSPGLMFWECFSWHGLGPIVSIYSTINGEVYTRLIRRHAISAIHQLVPNRQ</sequence>
<feature type="non-terminal residue" evidence="1">
    <location>
        <position position="166"/>
    </location>
</feature>
<comment type="caution">
    <text evidence="1">The sequence shown here is derived from an EMBL/GenBank/DDBJ whole genome shotgun (WGS) entry which is preliminary data.</text>
</comment>
<protein>
    <submittedName>
        <fullName evidence="1">14889_t:CDS:1</fullName>
    </submittedName>
</protein>
<accession>A0ACA9Q9F4</accession>
<name>A0ACA9Q9F4_9GLOM</name>
<evidence type="ECO:0000313" key="2">
    <source>
        <dbReference type="Proteomes" id="UP000789366"/>
    </source>
</evidence>
<feature type="non-terminal residue" evidence="1">
    <location>
        <position position="1"/>
    </location>
</feature>
<dbReference type="EMBL" id="CAJVPW010038912">
    <property type="protein sequence ID" value="CAG8743070.1"/>
    <property type="molecule type" value="Genomic_DNA"/>
</dbReference>
<evidence type="ECO:0000313" key="1">
    <source>
        <dbReference type="EMBL" id="CAG8743070.1"/>
    </source>
</evidence>
<reference evidence="1" key="1">
    <citation type="submission" date="2021-06" db="EMBL/GenBank/DDBJ databases">
        <authorList>
            <person name="Kallberg Y."/>
            <person name="Tangrot J."/>
            <person name="Rosling A."/>
        </authorList>
    </citation>
    <scope>NUCLEOTIDE SEQUENCE</scope>
    <source>
        <strain evidence="1">28 12/20/2015</strain>
    </source>
</reference>
<dbReference type="Proteomes" id="UP000789366">
    <property type="component" value="Unassembled WGS sequence"/>
</dbReference>
<proteinExistence type="predicted"/>